<evidence type="ECO:0000256" key="2">
    <source>
        <dbReference type="ARBA" id="ARBA00023002"/>
    </source>
</evidence>
<dbReference type="PIRSF" id="PIRSF000126">
    <property type="entry name" value="11-beta-HSD1"/>
    <property type="match status" value="1"/>
</dbReference>
<dbReference type="GO" id="GO:0016020">
    <property type="term" value="C:membrane"/>
    <property type="evidence" value="ECO:0007669"/>
    <property type="project" value="TreeGrafter"/>
</dbReference>
<accession>A0A1Y6BIW9</accession>
<dbReference type="RefSeq" id="WP_132316927.1">
    <property type="nucleotide sequence ID" value="NZ_FWZT01000004.1"/>
</dbReference>
<reference evidence="5" key="1">
    <citation type="submission" date="2017-04" db="EMBL/GenBank/DDBJ databases">
        <authorList>
            <person name="Varghese N."/>
            <person name="Submissions S."/>
        </authorList>
    </citation>
    <scope>NUCLEOTIDE SEQUENCE [LARGE SCALE GENOMIC DNA]</scope>
    <source>
        <strain evidence="5">RKEM611</strain>
    </source>
</reference>
<evidence type="ECO:0000313" key="5">
    <source>
        <dbReference type="Proteomes" id="UP000192907"/>
    </source>
</evidence>
<dbReference type="PRINTS" id="PR00081">
    <property type="entry name" value="GDHRDH"/>
</dbReference>
<dbReference type="PRINTS" id="PR00080">
    <property type="entry name" value="SDRFAMILY"/>
</dbReference>
<dbReference type="SUPFAM" id="SSF51735">
    <property type="entry name" value="NAD(P)-binding Rossmann-fold domains"/>
    <property type="match status" value="1"/>
</dbReference>
<proteinExistence type="inferred from homology"/>
<dbReference type="GO" id="GO:0016491">
    <property type="term" value="F:oxidoreductase activity"/>
    <property type="evidence" value="ECO:0007669"/>
    <property type="project" value="UniProtKB-KW"/>
</dbReference>
<dbReference type="OrthoDB" id="9797538at2"/>
<dbReference type="InterPro" id="IPR002347">
    <property type="entry name" value="SDR_fam"/>
</dbReference>
<dbReference type="Gene3D" id="3.40.50.720">
    <property type="entry name" value="NAD(P)-binding Rossmann-like Domain"/>
    <property type="match status" value="1"/>
</dbReference>
<keyword evidence="2" id="KW-0560">Oxidoreductase</keyword>
<dbReference type="Proteomes" id="UP000192907">
    <property type="component" value="Unassembled WGS sequence"/>
</dbReference>
<protein>
    <submittedName>
        <fullName evidence="4">Short-chain dehydrogenase</fullName>
    </submittedName>
</protein>
<dbReference type="EMBL" id="FWZT01000004">
    <property type="protein sequence ID" value="SMF05396.1"/>
    <property type="molecule type" value="Genomic_DNA"/>
</dbReference>
<name>A0A1Y6BIW9_9BACT</name>
<dbReference type="PANTHER" id="PTHR44196">
    <property type="entry name" value="DEHYDROGENASE/REDUCTASE SDR FAMILY MEMBER 7B"/>
    <property type="match status" value="1"/>
</dbReference>
<sequence length="247" mass="27232">MTKVAFITGASTGIGHELCLQLADRGYDIGMVARREDLLKELAAKVEAKGRRAVACPCDVVNRDQVQDAVRQVSRELGQIDLLVANAGIGVDQPIQSFDPELAKKIYEVNVIGLMETIAAVLPDMVARRQGHIVGVASLASYISFPKTYVYCASKHAVRAHLDGLRLEAHSFGIKVTTICPGFIKTPLTAKNKFKMPFLMEVDDAVRLMIDGIESGKKVINFPRRLYYLIRIANLLPEALKRRVLSN</sequence>
<dbReference type="STRING" id="1513793.SAMN06296036_10468"/>
<keyword evidence="5" id="KW-1185">Reference proteome</keyword>
<gene>
    <name evidence="4" type="ORF">SAMN06296036_10468</name>
</gene>
<dbReference type="PANTHER" id="PTHR44196:SF1">
    <property type="entry name" value="DEHYDROGENASE_REDUCTASE SDR FAMILY MEMBER 7B"/>
    <property type="match status" value="1"/>
</dbReference>
<evidence type="ECO:0000313" key="4">
    <source>
        <dbReference type="EMBL" id="SMF05396.1"/>
    </source>
</evidence>
<organism evidence="4 5">
    <name type="scientific">Pseudobacteriovorax antillogorgiicola</name>
    <dbReference type="NCBI Taxonomy" id="1513793"/>
    <lineage>
        <taxon>Bacteria</taxon>
        <taxon>Pseudomonadati</taxon>
        <taxon>Bdellovibrionota</taxon>
        <taxon>Oligoflexia</taxon>
        <taxon>Oligoflexales</taxon>
        <taxon>Pseudobacteriovoracaceae</taxon>
        <taxon>Pseudobacteriovorax</taxon>
    </lineage>
</organism>
<comment type="similarity">
    <text evidence="1 3">Belongs to the short-chain dehydrogenases/reductases (SDR) family.</text>
</comment>
<dbReference type="InterPro" id="IPR036291">
    <property type="entry name" value="NAD(P)-bd_dom_sf"/>
</dbReference>
<dbReference type="AlphaFoldDB" id="A0A1Y6BIW9"/>
<dbReference type="Pfam" id="PF00106">
    <property type="entry name" value="adh_short"/>
    <property type="match status" value="1"/>
</dbReference>
<evidence type="ECO:0000256" key="1">
    <source>
        <dbReference type="ARBA" id="ARBA00006484"/>
    </source>
</evidence>
<evidence type="ECO:0000256" key="3">
    <source>
        <dbReference type="RuleBase" id="RU000363"/>
    </source>
</evidence>